<gene>
    <name evidence="1" type="ORF">llap_17089</name>
</gene>
<keyword evidence="2" id="KW-1185">Reference proteome</keyword>
<dbReference type="AlphaFoldDB" id="A0A2I0TFL7"/>
<name>A0A2I0TFL7_LIMLA</name>
<dbReference type="EMBL" id="KZ511072">
    <property type="protein sequence ID" value="PKU32607.1"/>
    <property type="molecule type" value="Genomic_DNA"/>
</dbReference>
<evidence type="ECO:0000313" key="2">
    <source>
        <dbReference type="Proteomes" id="UP000233556"/>
    </source>
</evidence>
<evidence type="ECO:0000313" key="1">
    <source>
        <dbReference type="EMBL" id="PKU32607.1"/>
    </source>
</evidence>
<accession>A0A2I0TFL7</accession>
<dbReference type="Proteomes" id="UP000233556">
    <property type="component" value="Unassembled WGS sequence"/>
</dbReference>
<organism evidence="1 2">
    <name type="scientific">Limosa lapponica baueri</name>
    <dbReference type="NCBI Taxonomy" id="1758121"/>
    <lineage>
        <taxon>Eukaryota</taxon>
        <taxon>Metazoa</taxon>
        <taxon>Chordata</taxon>
        <taxon>Craniata</taxon>
        <taxon>Vertebrata</taxon>
        <taxon>Euteleostomi</taxon>
        <taxon>Archelosauria</taxon>
        <taxon>Archosauria</taxon>
        <taxon>Dinosauria</taxon>
        <taxon>Saurischia</taxon>
        <taxon>Theropoda</taxon>
        <taxon>Coelurosauria</taxon>
        <taxon>Aves</taxon>
        <taxon>Neognathae</taxon>
        <taxon>Neoaves</taxon>
        <taxon>Charadriiformes</taxon>
        <taxon>Scolopacidae</taxon>
        <taxon>Limosa</taxon>
    </lineage>
</organism>
<reference evidence="2" key="2">
    <citation type="submission" date="2017-12" db="EMBL/GenBank/DDBJ databases">
        <title>Genome sequence of the Bar-tailed Godwit (Limosa lapponica baueri).</title>
        <authorList>
            <person name="Lima N.C.B."/>
            <person name="Parody-Merino A.M."/>
            <person name="Battley P.F."/>
            <person name="Fidler A.E."/>
            <person name="Prosdocimi F."/>
        </authorList>
    </citation>
    <scope>NUCLEOTIDE SEQUENCE [LARGE SCALE GENOMIC DNA]</scope>
</reference>
<proteinExistence type="predicted"/>
<protein>
    <submittedName>
        <fullName evidence="1">Uncharacterized protein</fullName>
    </submittedName>
</protein>
<reference evidence="2" key="1">
    <citation type="submission" date="2017-11" db="EMBL/GenBank/DDBJ databases">
        <authorList>
            <person name="Lima N.C."/>
            <person name="Parody-Merino A.M."/>
            <person name="Battley P.F."/>
            <person name="Fidler A.E."/>
            <person name="Prosdocimi F."/>
        </authorList>
    </citation>
    <scope>NUCLEOTIDE SEQUENCE [LARGE SCALE GENOMIC DNA]</scope>
</reference>
<sequence length="69" mass="7370">MEPGYVYWDAGIGWAPMEPGCVSWDAGIGWAPMELGCVCRDAGIDLAPQAPILPLLGSKYFGFTSSHLP</sequence>